<dbReference type="Proteomes" id="UP000479114">
    <property type="component" value="Chromosome"/>
</dbReference>
<sequence>MMENKVKLSQWDALLLEGLRRLGWSDDEVLQRVRERDDLPADDSIYQFDYAQLADFAAANPELFESAVKNGYAIKYNTVRGIRSWINVTYAQEPELVLEEGNESVIASLTPAEHERLLSVLSFGWNVREEDPGEAGVYRIEPIQRF</sequence>
<accession>A0A6C0P9L6</accession>
<dbReference type="KEGG" id="prz:GZH47_13035"/>
<evidence type="ECO:0000313" key="1">
    <source>
        <dbReference type="EMBL" id="QHW35071.1"/>
    </source>
</evidence>
<evidence type="ECO:0000313" key="2">
    <source>
        <dbReference type="Proteomes" id="UP000479114"/>
    </source>
</evidence>
<dbReference type="AlphaFoldDB" id="A0A6C0P9L6"/>
<name>A0A6C0P9L6_9BACL</name>
<organism evidence="1 2">
    <name type="scientific">Paenibacillus rhizovicinus</name>
    <dbReference type="NCBI Taxonomy" id="2704463"/>
    <lineage>
        <taxon>Bacteria</taxon>
        <taxon>Bacillati</taxon>
        <taxon>Bacillota</taxon>
        <taxon>Bacilli</taxon>
        <taxon>Bacillales</taxon>
        <taxon>Paenibacillaceae</taxon>
        <taxon>Paenibacillus</taxon>
    </lineage>
</organism>
<proteinExistence type="predicted"/>
<dbReference type="EMBL" id="CP048286">
    <property type="protein sequence ID" value="QHW35071.1"/>
    <property type="molecule type" value="Genomic_DNA"/>
</dbReference>
<keyword evidence="2" id="KW-1185">Reference proteome</keyword>
<reference evidence="1 2" key="1">
    <citation type="submission" date="2020-02" db="EMBL/GenBank/DDBJ databases">
        <title>Paenibacillus sp. nov., isolated from rhizosphere soil of tomato.</title>
        <authorList>
            <person name="Weon H.-Y."/>
            <person name="Lee S.A."/>
        </authorList>
    </citation>
    <scope>NUCLEOTIDE SEQUENCE [LARGE SCALE GENOMIC DNA]</scope>
    <source>
        <strain evidence="1 2">14171R-81</strain>
    </source>
</reference>
<protein>
    <submittedName>
        <fullName evidence="1">Uncharacterized protein</fullName>
    </submittedName>
</protein>
<gene>
    <name evidence="1" type="ORF">GZH47_13035</name>
</gene>